<sequence length="92" mass="9446">MSFTSVSSLENLINQSFGKSDTDNVQQTVRIGGMVAQGVLEALVSHLSLHVNVSDVDAAIAKIFDGAAALEKALIVPEAVPTQAASGVPVTP</sequence>
<protein>
    <recommendedName>
        <fullName evidence="3">DUF826 domain-containing protein</fullName>
    </recommendedName>
</protein>
<accession>A0ABQ0QH34</accession>
<evidence type="ECO:0000313" key="2">
    <source>
        <dbReference type="Proteomes" id="UP001062443"/>
    </source>
</evidence>
<dbReference type="RefSeq" id="WP_068171548.1">
    <property type="nucleotide sequence ID" value="NZ_BAQB01000004.1"/>
</dbReference>
<name>A0ABQ0QH34_9PROT</name>
<gene>
    <name evidence="1" type="ORF">AA106556_0479</name>
</gene>
<dbReference type="Proteomes" id="UP001062443">
    <property type="component" value="Unassembled WGS sequence"/>
</dbReference>
<reference evidence="1" key="1">
    <citation type="submission" date="2013-04" db="EMBL/GenBank/DDBJ databases">
        <title>The genome sequencing project of 58 acetic acid bacteria.</title>
        <authorList>
            <person name="Okamoto-Kainuma A."/>
            <person name="Ishikawa M."/>
            <person name="Umino S."/>
            <person name="Koizumi Y."/>
            <person name="Shiwa Y."/>
            <person name="Yoshikawa H."/>
            <person name="Matsutani M."/>
            <person name="Matsushita K."/>
        </authorList>
    </citation>
    <scope>NUCLEOTIDE SEQUENCE</scope>
    <source>
        <strain evidence="1">NBRC 106556</strain>
    </source>
</reference>
<dbReference type="EMBL" id="BAQB01000004">
    <property type="protein sequence ID" value="GBR44598.1"/>
    <property type="molecule type" value="Genomic_DNA"/>
</dbReference>
<organism evidence="1 2">
    <name type="scientific">Neokomagataea tanensis NBRC 106556</name>
    <dbReference type="NCBI Taxonomy" id="1223519"/>
    <lineage>
        <taxon>Bacteria</taxon>
        <taxon>Pseudomonadati</taxon>
        <taxon>Pseudomonadota</taxon>
        <taxon>Alphaproteobacteria</taxon>
        <taxon>Acetobacterales</taxon>
        <taxon>Acetobacteraceae</taxon>
        <taxon>Neokomagataea</taxon>
    </lineage>
</organism>
<proteinExistence type="predicted"/>
<comment type="caution">
    <text evidence="1">The sequence shown here is derived from an EMBL/GenBank/DDBJ whole genome shotgun (WGS) entry which is preliminary data.</text>
</comment>
<evidence type="ECO:0000313" key="1">
    <source>
        <dbReference type="EMBL" id="GBR44598.1"/>
    </source>
</evidence>
<evidence type="ECO:0008006" key="3">
    <source>
        <dbReference type="Google" id="ProtNLM"/>
    </source>
</evidence>
<keyword evidence="2" id="KW-1185">Reference proteome</keyword>